<evidence type="ECO:0000256" key="4">
    <source>
        <dbReference type="ARBA" id="ARBA00022729"/>
    </source>
</evidence>
<evidence type="ECO:0000313" key="10">
    <source>
        <dbReference type="Proteomes" id="UP001138500"/>
    </source>
</evidence>
<accession>A0A9W7STY8</accession>
<keyword evidence="7" id="KW-1015">Disulfide bond</keyword>
<keyword evidence="10" id="KW-1185">Reference proteome</keyword>
<reference evidence="9 10" key="2">
    <citation type="journal article" date="2021" name="Curr. Genet.">
        <title>Genetic response to nitrogen starvation in the aggressive Eucalyptus foliar pathogen Teratosphaeria destructans.</title>
        <authorList>
            <person name="Havenga M."/>
            <person name="Wingfield B.D."/>
            <person name="Wingfield M.J."/>
            <person name="Dreyer L.L."/>
            <person name="Roets F."/>
            <person name="Aylward J."/>
        </authorList>
    </citation>
    <scope>NUCLEOTIDE SEQUENCE [LARGE SCALE GENOMIC DNA]</scope>
    <source>
        <strain evidence="9">CMW44962</strain>
    </source>
</reference>
<evidence type="ECO:0000256" key="8">
    <source>
        <dbReference type="RuleBase" id="RU361238"/>
    </source>
</evidence>
<evidence type="ECO:0000313" key="9">
    <source>
        <dbReference type="EMBL" id="KAH9828746.1"/>
    </source>
</evidence>
<protein>
    <recommendedName>
        <fullName evidence="8">Carboxylic ester hydrolase</fullName>
        <ecNumber evidence="8">3.1.1.-</ecNumber>
    </recommendedName>
</protein>
<sequence length="595" mass="64839">MQNDPSMQHRYALLLLTALWPAMSYAANSSLASICSVSALQAALPPSGFLNGITIDASSVTANAVYNQSYTDEDFYPNADITYCNVTFQYSHAGIHDNVVVQYWLPSPEKFQNRYLSTGGGAYQIFSGSTSLAGGIPYGAVSGGTDGGFGSFDASFDDLFLIANGTVNWQNTYMFAYQAHHELSLLGKEFTRGVYNMANGTKLYSYYQACSEGGREGFSQVQRFPGEWDGAIIGAPALRFAFQQANHLFSPLVEVTMDYYPTPCALEKLVNLTIAACDPLDGRTDGVVARTDLCQLQYNMSSAIGESYYCAASSGGGGGPTKRQMGGGSTPAQNGTINSQDVAVASAVIDGLHDSAGRRAYLSYRIAAAFSDATPTYDSTTGTYTQSPGGIGGEWIERFLNFYNSSSLPSWDGITYDTLTAAMLQGLQFYQDSLNVNWPDLTGWRDAGSKILHFHGESDPSIPTGSSVHYYESVRNVLYPDLSFNESQQKLNPWYKLFLVPGMAHCAPNDLQPNGPFPQTNMAVMIDWVERGIEPVTLNATHLEGPYAGQNQQICGWPLRPYWSENGTKLDCVSQDQASLGTWLLDFDAYDYPVY</sequence>
<keyword evidence="3" id="KW-0479">Metal-binding</keyword>
<dbReference type="OrthoDB" id="3039123at2759"/>
<dbReference type="GO" id="GO:0046872">
    <property type="term" value="F:metal ion binding"/>
    <property type="evidence" value="ECO:0007669"/>
    <property type="project" value="UniProtKB-KW"/>
</dbReference>
<keyword evidence="4 8" id="KW-0732">Signal</keyword>
<keyword evidence="2" id="KW-0719">Serine esterase</keyword>
<organism evidence="9 10">
    <name type="scientific">Teratosphaeria destructans</name>
    <dbReference type="NCBI Taxonomy" id="418781"/>
    <lineage>
        <taxon>Eukaryota</taxon>
        <taxon>Fungi</taxon>
        <taxon>Dikarya</taxon>
        <taxon>Ascomycota</taxon>
        <taxon>Pezizomycotina</taxon>
        <taxon>Dothideomycetes</taxon>
        <taxon>Dothideomycetidae</taxon>
        <taxon>Mycosphaerellales</taxon>
        <taxon>Teratosphaeriaceae</taxon>
        <taxon>Teratosphaeria</taxon>
    </lineage>
</organism>
<dbReference type="SUPFAM" id="SSF53474">
    <property type="entry name" value="alpha/beta-Hydrolases"/>
    <property type="match status" value="1"/>
</dbReference>
<dbReference type="PANTHER" id="PTHR33938">
    <property type="entry name" value="FERULOYL ESTERASE B-RELATED"/>
    <property type="match status" value="1"/>
</dbReference>
<dbReference type="Proteomes" id="UP001138500">
    <property type="component" value="Unassembled WGS sequence"/>
</dbReference>
<evidence type="ECO:0000256" key="5">
    <source>
        <dbReference type="ARBA" id="ARBA00022801"/>
    </source>
</evidence>
<keyword evidence="5 8" id="KW-0378">Hydrolase</keyword>
<dbReference type="PANTHER" id="PTHR33938:SF16">
    <property type="entry name" value="CARBOXYLIC ESTER HYDROLASE"/>
    <property type="match status" value="1"/>
</dbReference>
<dbReference type="Pfam" id="PF07519">
    <property type="entry name" value="Tannase"/>
    <property type="match status" value="1"/>
</dbReference>
<reference evidence="9 10" key="1">
    <citation type="journal article" date="2018" name="IMA Fungus">
        <title>IMA Genome-F 10: Nine draft genome sequences of Claviceps purpurea s.lat., including C. arundinis, C. humidiphila, and C. cf. spartinae, pseudomolecules for the pitch canker pathogen Fusarium circinatum, draft genome of Davidsoniella eucalypti, Grosmannia galeiformis, Quambalaria eucalypti, and Teratosphaeria destructans.</title>
        <authorList>
            <person name="Wingfield B.D."/>
            <person name="Liu M."/>
            <person name="Nguyen H.D."/>
            <person name="Lane F.A."/>
            <person name="Morgan S.W."/>
            <person name="De Vos L."/>
            <person name="Wilken P.M."/>
            <person name="Duong T.A."/>
            <person name="Aylward J."/>
            <person name="Coetzee M.P."/>
            <person name="Dadej K."/>
            <person name="De Beer Z.W."/>
            <person name="Findlay W."/>
            <person name="Havenga M."/>
            <person name="Kolarik M."/>
            <person name="Menzies J.G."/>
            <person name="Naidoo K."/>
            <person name="Pochopski O."/>
            <person name="Shoukouhi P."/>
            <person name="Santana Q.C."/>
            <person name="Seifert K.A."/>
            <person name="Soal N."/>
            <person name="Steenkamp E.T."/>
            <person name="Tatham C.T."/>
            <person name="van der Nest M.A."/>
            <person name="Wingfield M.J."/>
        </authorList>
    </citation>
    <scope>NUCLEOTIDE SEQUENCE [LARGE SCALE GENOMIC DNA]</scope>
    <source>
        <strain evidence="9">CMW44962</strain>
    </source>
</reference>
<comment type="similarity">
    <text evidence="1 8">Belongs to the tannase family.</text>
</comment>
<name>A0A9W7STY8_9PEZI</name>
<dbReference type="InterPro" id="IPR011118">
    <property type="entry name" value="Tannase/feruloyl_esterase"/>
</dbReference>
<dbReference type="EMBL" id="RIBY02001457">
    <property type="protein sequence ID" value="KAH9828746.1"/>
    <property type="molecule type" value="Genomic_DNA"/>
</dbReference>
<evidence type="ECO:0000256" key="3">
    <source>
        <dbReference type="ARBA" id="ARBA00022723"/>
    </source>
</evidence>
<evidence type="ECO:0000256" key="6">
    <source>
        <dbReference type="ARBA" id="ARBA00022837"/>
    </source>
</evidence>
<evidence type="ECO:0000256" key="2">
    <source>
        <dbReference type="ARBA" id="ARBA00022487"/>
    </source>
</evidence>
<evidence type="ECO:0000256" key="7">
    <source>
        <dbReference type="ARBA" id="ARBA00023157"/>
    </source>
</evidence>
<gene>
    <name evidence="9" type="ORF">Tdes44962_MAKER09224</name>
</gene>
<evidence type="ECO:0000256" key="1">
    <source>
        <dbReference type="ARBA" id="ARBA00006249"/>
    </source>
</evidence>
<dbReference type="InterPro" id="IPR029058">
    <property type="entry name" value="AB_hydrolase_fold"/>
</dbReference>
<dbReference type="AlphaFoldDB" id="A0A9W7STY8"/>
<dbReference type="GO" id="GO:0030600">
    <property type="term" value="F:feruloyl esterase activity"/>
    <property type="evidence" value="ECO:0007669"/>
    <property type="project" value="UniProtKB-ARBA"/>
</dbReference>
<keyword evidence="6" id="KW-0106">Calcium</keyword>
<comment type="caution">
    <text evidence="9">The sequence shown here is derived from an EMBL/GenBank/DDBJ whole genome shotgun (WGS) entry which is preliminary data.</text>
</comment>
<dbReference type="EC" id="3.1.1.-" evidence="8"/>
<feature type="signal peptide" evidence="8">
    <location>
        <begin position="1"/>
        <end position="26"/>
    </location>
</feature>
<feature type="chain" id="PRO_5041018014" description="Carboxylic ester hydrolase" evidence="8">
    <location>
        <begin position="27"/>
        <end position="595"/>
    </location>
</feature>
<proteinExistence type="inferred from homology"/>